<organism evidence="1 2">
    <name type="scientific">Tanacetum coccineum</name>
    <dbReference type="NCBI Taxonomy" id="301880"/>
    <lineage>
        <taxon>Eukaryota</taxon>
        <taxon>Viridiplantae</taxon>
        <taxon>Streptophyta</taxon>
        <taxon>Embryophyta</taxon>
        <taxon>Tracheophyta</taxon>
        <taxon>Spermatophyta</taxon>
        <taxon>Magnoliopsida</taxon>
        <taxon>eudicotyledons</taxon>
        <taxon>Gunneridae</taxon>
        <taxon>Pentapetalae</taxon>
        <taxon>asterids</taxon>
        <taxon>campanulids</taxon>
        <taxon>Asterales</taxon>
        <taxon>Asteraceae</taxon>
        <taxon>Asteroideae</taxon>
        <taxon>Anthemideae</taxon>
        <taxon>Anthemidinae</taxon>
        <taxon>Tanacetum</taxon>
    </lineage>
</organism>
<proteinExistence type="predicted"/>
<protein>
    <recommendedName>
        <fullName evidence="3">Reverse transcriptase domain-containing protein</fullName>
    </recommendedName>
</protein>
<keyword evidence="2" id="KW-1185">Reference proteome</keyword>
<name>A0ABQ5AJW8_9ASTR</name>
<sequence length="183" mass="20888">MLRLKPQKPENIKNEDVGGMLVENAKIQSQLGPEKSGTRSCGWELYASWQELVVVGKILATLLWQFATVIMQSPQSKYSYTFQVSTRFPRFEEAILDGLIINADIAIGWRGCLQTRASKRTKQGSQYISCIQLENGYATTDLAIPLDGLHFDDKLQFVEEPVEIVDREVKWLKRSRILLIKVR</sequence>
<evidence type="ECO:0008006" key="3">
    <source>
        <dbReference type="Google" id="ProtNLM"/>
    </source>
</evidence>
<evidence type="ECO:0000313" key="2">
    <source>
        <dbReference type="Proteomes" id="UP001151760"/>
    </source>
</evidence>
<accession>A0ABQ5AJW8</accession>
<evidence type="ECO:0000313" key="1">
    <source>
        <dbReference type="EMBL" id="GJT01254.1"/>
    </source>
</evidence>
<dbReference type="EMBL" id="BQNB010012257">
    <property type="protein sequence ID" value="GJT01254.1"/>
    <property type="molecule type" value="Genomic_DNA"/>
</dbReference>
<gene>
    <name evidence="1" type="ORF">Tco_0822423</name>
</gene>
<dbReference type="Proteomes" id="UP001151760">
    <property type="component" value="Unassembled WGS sequence"/>
</dbReference>
<reference evidence="1" key="1">
    <citation type="journal article" date="2022" name="Int. J. Mol. Sci.">
        <title>Draft Genome of Tanacetum Coccineum: Genomic Comparison of Closely Related Tanacetum-Family Plants.</title>
        <authorList>
            <person name="Yamashiro T."/>
            <person name="Shiraishi A."/>
            <person name="Nakayama K."/>
            <person name="Satake H."/>
        </authorList>
    </citation>
    <scope>NUCLEOTIDE SEQUENCE</scope>
</reference>
<comment type="caution">
    <text evidence="1">The sequence shown here is derived from an EMBL/GenBank/DDBJ whole genome shotgun (WGS) entry which is preliminary data.</text>
</comment>
<reference evidence="1" key="2">
    <citation type="submission" date="2022-01" db="EMBL/GenBank/DDBJ databases">
        <authorList>
            <person name="Yamashiro T."/>
            <person name="Shiraishi A."/>
            <person name="Satake H."/>
            <person name="Nakayama K."/>
        </authorList>
    </citation>
    <scope>NUCLEOTIDE SEQUENCE</scope>
</reference>